<reference evidence="3" key="1">
    <citation type="submission" date="2016-09" db="EMBL/GenBank/DDBJ databases">
        <title>Streptomyces puniciscabiei strain:TW1S1 Genome sequencing and assembly.</title>
        <authorList>
            <person name="Kim M.-K."/>
            <person name="Kim S.B."/>
        </authorList>
    </citation>
    <scope>NUCLEOTIDE SEQUENCE [LARGE SCALE GENOMIC DNA]</scope>
    <source>
        <strain evidence="3">TW1S1</strain>
    </source>
</reference>
<keyword evidence="3" id="KW-1185">Reference proteome</keyword>
<dbReference type="EMBL" id="CP017248">
    <property type="protein sequence ID" value="AOR32662.1"/>
    <property type="molecule type" value="Genomic_DNA"/>
</dbReference>
<dbReference type="RefSeq" id="WP_069779252.1">
    <property type="nucleotide sequence ID" value="NZ_CP017248.1"/>
</dbReference>
<sequence length="63" mass="6556">MIVTLSAVALLGVLAFVLLRGRYVGPFSALVLFLFGFFTAGTGAATTIRAVCRALAEAAHQLT</sequence>
<evidence type="ECO:0000313" key="3">
    <source>
        <dbReference type="Proteomes" id="UP000094960"/>
    </source>
</evidence>
<proteinExistence type="predicted"/>
<keyword evidence="1" id="KW-1133">Transmembrane helix</keyword>
<organism evidence="2 3">
    <name type="scientific">Streptomyces fodineus</name>
    <dbReference type="NCBI Taxonomy" id="1904616"/>
    <lineage>
        <taxon>Bacteria</taxon>
        <taxon>Bacillati</taxon>
        <taxon>Actinomycetota</taxon>
        <taxon>Actinomycetes</taxon>
        <taxon>Kitasatosporales</taxon>
        <taxon>Streptomycetaceae</taxon>
        <taxon>Streptomyces</taxon>
    </lineage>
</organism>
<feature type="transmembrane region" description="Helical" evidence="1">
    <location>
        <begin position="25"/>
        <end position="45"/>
    </location>
</feature>
<keyword evidence="1" id="KW-0812">Transmembrane</keyword>
<dbReference type="KEGG" id="spun:BFF78_17755"/>
<protein>
    <recommendedName>
        <fullName evidence="4">DUF2304 domain-containing protein</fullName>
    </recommendedName>
</protein>
<evidence type="ECO:0008006" key="4">
    <source>
        <dbReference type="Google" id="ProtNLM"/>
    </source>
</evidence>
<keyword evidence="1" id="KW-0472">Membrane</keyword>
<evidence type="ECO:0000256" key="1">
    <source>
        <dbReference type="SAM" id="Phobius"/>
    </source>
</evidence>
<evidence type="ECO:0000313" key="2">
    <source>
        <dbReference type="EMBL" id="AOR32662.1"/>
    </source>
</evidence>
<name>A0A1D7YAS6_9ACTN</name>
<dbReference type="Proteomes" id="UP000094960">
    <property type="component" value="Chromosome"/>
</dbReference>
<dbReference type="AlphaFoldDB" id="A0A1D7YAS6"/>
<accession>A0A1D7YAS6</accession>
<gene>
    <name evidence="2" type="ORF">BFF78_17755</name>
</gene>